<protein>
    <submittedName>
        <fullName evidence="1">Uncharacterized protein</fullName>
    </submittedName>
</protein>
<dbReference type="EMBL" id="KZ305033">
    <property type="protein sequence ID" value="PIA45853.1"/>
    <property type="molecule type" value="Genomic_DNA"/>
</dbReference>
<evidence type="ECO:0000313" key="2">
    <source>
        <dbReference type="Proteomes" id="UP000230069"/>
    </source>
</evidence>
<keyword evidence="2" id="KW-1185">Reference proteome</keyword>
<organism evidence="1 2">
    <name type="scientific">Aquilegia coerulea</name>
    <name type="common">Rocky mountain columbine</name>
    <dbReference type="NCBI Taxonomy" id="218851"/>
    <lineage>
        <taxon>Eukaryota</taxon>
        <taxon>Viridiplantae</taxon>
        <taxon>Streptophyta</taxon>
        <taxon>Embryophyta</taxon>
        <taxon>Tracheophyta</taxon>
        <taxon>Spermatophyta</taxon>
        <taxon>Magnoliopsida</taxon>
        <taxon>Ranunculales</taxon>
        <taxon>Ranunculaceae</taxon>
        <taxon>Thalictroideae</taxon>
        <taxon>Aquilegia</taxon>
    </lineage>
</organism>
<dbReference type="AlphaFoldDB" id="A0A2G5DQS0"/>
<gene>
    <name evidence="1" type="ORF">AQUCO_01600236v1</name>
</gene>
<dbReference type="InParanoid" id="A0A2G5DQS0"/>
<name>A0A2G5DQS0_AQUCA</name>
<evidence type="ECO:0000313" key="1">
    <source>
        <dbReference type="EMBL" id="PIA45853.1"/>
    </source>
</evidence>
<dbReference type="Proteomes" id="UP000230069">
    <property type="component" value="Unassembled WGS sequence"/>
</dbReference>
<proteinExistence type="predicted"/>
<reference evidence="1 2" key="1">
    <citation type="submission" date="2017-09" db="EMBL/GenBank/DDBJ databases">
        <title>WGS assembly of Aquilegia coerulea Goldsmith.</title>
        <authorList>
            <person name="Hodges S."/>
            <person name="Kramer E."/>
            <person name="Nordborg M."/>
            <person name="Tomkins J."/>
            <person name="Borevitz J."/>
            <person name="Derieg N."/>
            <person name="Yan J."/>
            <person name="Mihaltcheva S."/>
            <person name="Hayes R.D."/>
            <person name="Rokhsar D."/>
        </authorList>
    </citation>
    <scope>NUCLEOTIDE SEQUENCE [LARGE SCALE GENOMIC DNA]</scope>
    <source>
        <strain evidence="2">cv. Goldsmith</strain>
    </source>
</reference>
<accession>A0A2G5DQS0</accession>
<sequence length="94" mass="10900">MMLVYMDYFVVVHMTIYISTLKLTEAAKVDNQMQQSRLHTLQGPATTSNSYLGKTKQYEAGATSTVHAAVLYCFHIYCVRKYMFHFEKLLSMFL</sequence>